<dbReference type="Pfam" id="PF25534">
    <property type="entry name" value="DUF7918"/>
    <property type="match status" value="1"/>
</dbReference>
<evidence type="ECO:0000313" key="6">
    <source>
        <dbReference type="Proteomes" id="UP000558688"/>
    </source>
</evidence>
<dbReference type="InterPro" id="IPR046529">
    <property type="entry name" value="DUF6594"/>
</dbReference>
<protein>
    <submittedName>
        <fullName evidence="5">Uncharacterized protein</fullName>
    </submittedName>
</protein>
<proteinExistence type="predicted"/>
<dbReference type="AlphaFoldDB" id="A0A8H5AIR8"/>
<dbReference type="PANTHER" id="PTHR34502">
    <property type="entry name" value="DUF6594 DOMAIN-CONTAINING PROTEIN-RELATED"/>
    <property type="match status" value="1"/>
</dbReference>
<dbReference type="Pfam" id="PF20237">
    <property type="entry name" value="DUF6594"/>
    <property type="match status" value="1"/>
</dbReference>
<keyword evidence="2" id="KW-1133">Transmembrane helix</keyword>
<name>A0A8H5AIR8_FUSOX</name>
<evidence type="ECO:0000256" key="1">
    <source>
        <dbReference type="SAM" id="MobiDB-lite"/>
    </source>
</evidence>
<evidence type="ECO:0000259" key="4">
    <source>
        <dbReference type="Pfam" id="PF25534"/>
    </source>
</evidence>
<evidence type="ECO:0000256" key="2">
    <source>
        <dbReference type="SAM" id="Phobius"/>
    </source>
</evidence>
<gene>
    <name evidence="5" type="ORF">FOXYS1_5145</name>
</gene>
<organism evidence="5 6">
    <name type="scientific">Fusarium oxysporum</name>
    <name type="common">Fusarium vascular wilt</name>
    <dbReference type="NCBI Taxonomy" id="5507"/>
    <lineage>
        <taxon>Eukaryota</taxon>
        <taxon>Fungi</taxon>
        <taxon>Dikarya</taxon>
        <taxon>Ascomycota</taxon>
        <taxon>Pezizomycotina</taxon>
        <taxon>Sordariomycetes</taxon>
        <taxon>Hypocreomycetidae</taxon>
        <taxon>Hypocreales</taxon>
        <taxon>Nectriaceae</taxon>
        <taxon>Fusarium</taxon>
        <taxon>Fusarium oxysporum species complex</taxon>
    </lineage>
</organism>
<dbReference type="InterPro" id="IPR057678">
    <property type="entry name" value="DUF7918"/>
</dbReference>
<evidence type="ECO:0000313" key="5">
    <source>
        <dbReference type="EMBL" id="KAF5264075.1"/>
    </source>
</evidence>
<feature type="domain" description="DUF6594" evidence="3">
    <location>
        <begin position="32"/>
        <end position="280"/>
    </location>
</feature>
<dbReference type="PANTHER" id="PTHR34502:SF5">
    <property type="entry name" value="DUF6594 DOMAIN-CONTAINING PROTEIN"/>
    <property type="match status" value="1"/>
</dbReference>
<keyword evidence="2" id="KW-0472">Membrane</keyword>
<feature type="domain" description="DUF7918" evidence="4">
    <location>
        <begin position="319"/>
        <end position="511"/>
    </location>
</feature>
<dbReference type="Proteomes" id="UP000558688">
    <property type="component" value="Unassembled WGS sequence"/>
</dbReference>
<sequence length="553" mass="61603">MASPNVLPMDQLHPGQGQSWSKTFGDGSIEKYHRLANIMSQDKHFAIFRRFDDISLAVLLALQAEIVDLQYQLQVQSQKDNSGQGQRDLLIKLQPKLTEYNNLILQLSELSQLQIPRTSQLETLQDWLTDPKGGANFLTKTGTPELYTWKPKDPSQYVSLHKTAEDSDPFTNFVKEVLTFIFHRLCGERLNAARVVDVESGLASYSDSSLVRASNLFTVIVSSALPVLTIFALNSLETTAQRIGLTVVFTVLFAVILELFTNAKRVEIFAATATFAAVEVRTVQGSRVGLDGILVGEDEATEHVFPHGPTTRQTRYATLPATDCLMEPRTGQAYSFEVTALPELEFPLGCDIFVRMVFVDGTELDTGMIDKGNVYETIWSDYIARRRVTIPDGITKVESLVFADLSQVENASDEKFESDMEKMGHMGIIKDVVGFATKFEDTSPTLCDAPVEEAGLLEICQKGMIFQGQRLTHGTKFKTVTTHQDAVEVDDIYTDGTDDVSVFYFRYHSNSSSSHFFNACDGLVAELSRSIEAETRLSYPAVKDEQINLTDED</sequence>
<accession>A0A8H5AIR8</accession>
<feature type="region of interest" description="Disordered" evidence="1">
    <location>
        <begin position="1"/>
        <end position="22"/>
    </location>
</feature>
<feature type="transmembrane region" description="Helical" evidence="2">
    <location>
        <begin position="216"/>
        <end position="236"/>
    </location>
</feature>
<comment type="caution">
    <text evidence="5">The sequence shown here is derived from an EMBL/GenBank/DDBJ whole genome shotgun (WGS) entry which is preliminary data.</text>
</comment>
<reference evidence="5" key="1">
    <citation type="submission" date="2020-02" db="EMBL/GenBank/DDBJ databases">
        <title>Identification and distribution of gene clusters putatively required for synthesis of sphingolipid metabolism inhibitors in phylogenetically diverse species of the filamentous fungus Fusarium.</title>
        <authorList>
            <person name="Kim H.-S."/>
            <person name="Busman M."/>
            <person name="Brown D.W."/>
            <person name="Divon H."/>
            <person name="Uhlig S."/>
            <person name="Proctor R.H."/>
        </authorList>
    </citation>
    <scope>NUCLEOTIDE SEQUENCE [LARGE SCALE GENOMIC DNA]</scope>
    <source>
        <strain evidence="5">NRRL 39464</strain>
    </source>
</reference>
<dbReference type="EMBL" id="JAAFOW010000803">
    <property type="protein sequence ID" value="KAF5264075.1"/>
    <property type="molecule type" value="Genomic_DNA"/>
</dbReference>
<evidence type="ECO:0000259" key="3">
    <source>
        <dbReference type="Pfam" id="PF20237"/>
    </source>
</evidence>
<feature type="transmembrane region" description="Helical" evidence="2">
    <location>
        <begin position="243"/>
        <end position="260"/>
    </location>
</feature>
<keyword evidence="2" id="KW-0812">Transmembrane</keyword>